<keyword evidence="6" id="KW-0598">Phosphotransferase system</keyword>
<feature type="domain" description="PTS EIIC type-1" evidence="14">
    <location>
        <begin position="1"/>
        <end position="367"/>
    </location>
</feature>
<dbReference type="GO" id="GO:0005886">
    <property type="term" value="C:plasma membrane"/>
    <property type="evidence" value="ECO:0007669"/>
    <property type="project" value="UniProtKB-SubCell"/>
</dbReference>
<feature type="transmembrane region" description="Helical" evidence="12">
    <location>
        <begin position="258"/>
        <end position="275"/>
    </location>
</feature>
<feature type="transmembrane region" description="Helical" evidence="12">
    <location>
        <begin position="231"/>
        <end position="251"/>
    </location>
</feature>
<feature type="transmembrane region" description="Helical" evidence="12">
    <location>
        <begin position="281"/>
        <end position="305"/>
    </location>
</feature>
<dbReference type="NCBIfam" id="TIGR00826">
    <property type="entry name" value="EIIB_glc"/>
    <property type="match status" value="1"/>
</dbReference>
<dbReference type="InterPro" id="IPR036878">
    <property type="entry name" value="Glu_permease_IIB"/>
</dbReference>
<name>A0A1U7ITR0_9CYAN</name>
<evidence type="ECO:0000256" key="8">
    <source>
        <dbReference type="ARBA" id="ARBA00022777"/>
    </source>
</evidence>
<dbReference type="Gene3D" id="3.30.1360.60">
    <property type="entry name" value="Glucose permease domain IIB"/>
    <property type="match status" value="1"/>
</dbReference>
<keyword evidence="7 12" id="KW-0812">Transmembrane</keyword>
<evidence type="ECO:0000313" key="15">
    <source>
        <dbReference type="EMBL" id="OKH40910.1"/>
    </source>
</evidence>
<dbReference type="InterPro" id="IPR010974">
    <property type="entry name" value="PTS_IIBC_nag"/>
</dbReference>
<dbReference type="InterPro" id="IPR013013">
    <property type="entry name" value="PTS_EIIC_1"/>
</dbReference>
<dbReference type="GO" id="GO:0008982">
    <property type="term" value="F:protein-N(PI)-phosphohistidine-sugar phosphotransferase activity"/>
    <property type="evidence" value="ECO:0007669"/>
    <property type="project" value="InterPro"/>
</dbReference>
<dbReference type="PANTHER" id="PTHR30009">
    <property type="entry name" value="CYTOCHROME C-TYPE SYNTHESIS PROTEIN AND PTS TRANSMEMBRANE COMPONENT"/>
    <property type="match status" value="1"/>
</dbReference>
<feature type="transmembrane region" description="Helical" evidence="12">
    <location>
        <begin position="132"/>
        <end position="152"/>
    </location>
</feature>
<dbReference type="NCBIfam" id="TIGR01998">
    <property type="entry name" value="PTS-II-BC-nag"/>
    <property type="match status" value="1"/>
</dbReference>
<evidence type="ECO:0000259" key="13">
    <source>
        <dbReference type="PROSITE" id="PS51098"/>
    </source>
</evidence>
<keyword evidence="8" id="KW-0418">Kinase</keyword>
<evidence type="ECO:0000256" key="2">
    <source>
        <dbReference type="ARBA" id="ARBA00022448"/>
    </source>
</evidence>
<dbReference type="GO" id="GO:0015764">
    <property type="term" value="P:N-acetylglucosamine transport"/>
    <property type="evidence" value="ECO:0007669"/>
    <property type="project" value="TreeGrafter"/>
</dbReference>
<comment type="caution">
    <text evidence="15">The sequence shown here is derived from an EMBL/GenBank/DDBJ whole genome shotgun (WGS) entry which is preliminary data.</text>
</comment>
<keyword evidence="2" id="KW-0813">Transport</keyword>
<accession>A0A1U7ITR0</accession>
<evidence type="ECO:0000256" key="7">
    <source>
        <dbReference type="ARBA" id="ARBA00022692"/>
    </source>
</evidence>
<dbReference type="GO" id="GO:0090563">
    <property type="term" value="F:protein-phosphocysteine-sugar phosphotransferase activity"/>
    <property type="evidence" value="ECO:0007669"/>
    <property type="project" value="TreeGrafter"/>
</dbReference>
<dbReference type="OrthoDB" id="9764327at2"/>
<feature type="active site" description="Phosphocysteine intermediate; for EIIB activity" evidence="11">
    <location>
        <position position="405"/>
    </location>
</feature>
<dbReference type="PROSITE" id="PS01035">
    <property type="entry name" value="PTS_EIIB_TYPE_1_CYS"/>
    <property type="match status" value="1"/>
</dbReference>
<dbReference type="STRING" id="454136.NIES2119_00965"/>
<dbReference type="RefSeq" id="WP_073591584.1">
    <property type="nucleotide sequence ID" value="NZ_MRCE01000001.1"/>
</dbReference>
<evidence type="ECO:0000256" key="11">
    <source>
        <dbReference type="PROSITE-ProRule" id="PRU00421"/>
    </source>
</evidence>
<evidence type="ECO:0000256" key="10">
    <source>
        <dbReference type="ARBA" id="ARBA00023136"/>
    </source>
</evidence>
<evidence type="ECO:0000313" key="16">
    <source>
        <dbReference type="Proteomes" id="UP000185860"/>
    </source>
</evidence>
<dbReference type="FunFam" id="3.30.1360.60:FF:000001">
    <property type="entry name" value="PTS system glucose-specific IIBC component PtsG"/>
    <property type="match status" value="1"/>
</dbReference>
<dbReference type="InterPro" id="IPR050429">
    <property type="entry name" value="PTS_Glucose_EIICBA"/>
</dbReference>
<dbReference type="GO" id="GO:0009401">
    <property type="term" value="P:phosphoenolpyruvate-dependent sugar phosphotransferase system"/>
    <property type="evidence" value="ECO:0007669"/>
    <property type="project" value="UniProtKB-KW"/>
</dbReference>
<evidence type="ECO:0000256" key="1">
    <source>
        <dbReference type="ARBA" id="ARBA00004651"/>
    </source>
</evidence>
<keyword evidence="9 12" id="KW-1133">Transmembrane helix</keyword>
<evidence type="ECO:0000256" key="3">
    <source>
        <dbReference type="ARBA" id="ARBA00022475"/>
    </source>
</evidence>
<proteinExistence type="predicted"/>
<evidence type="ECO:0000256" key="12">
    <source>
        <dbReference type="SAM" id="Phobius"/>
    </source>
</evidence>
<dbReference type="InterPro" id="IPR001996">
    <property type="entry name" value="PTS_IIB_1"/>
</dbReference>
<dbReference type="InterPro" id="IPR018113">
    <property type="entry name" value="PTrfase_EIIB_Cys"/>
</dbReference>
<dbReference type="AlphaFoldDB" id="A0A1U7ITR0"/>
<dbReference type="GO" id="GO:0015572">
    <property type="term" value="F:N-acetylglucosamine transmembrane transporter activity"/>
    <property type="evidence" value="ECO:0007669"/>
    <property type="project" value="InterPro"/>
</dbReference>
<feature type="transmembrane region" description="Helical" evidence="12">
    <location>
        <begin position="14"/>
        <end position="32"/>
    </location>
</feature>
<dbReference type="Proteomes" id="UP000185860">
    <property type="component" value="Unassembled WGS sequence"/>
</dbReference>
<protein>
    <submittedName>
        <fullName evidence="15">PTS sugar transporter</fullName>
    </submittedName>
</protein>
<keyword evidence="3" id="KW-1003">Cell membrane</keyword>
<feature type="transmembrane region" description="Helical" evidence="12">
    <location>
        <begin position="192"/>
        <end position="211"/>
    </location>
</feature>
<feature type="transmembrane region" description="Helical" evidence="12">
    <location>
        <begin position="44"/>
        <end position="64"/>
    </location>
</feature>
<organism evidence="15 16">
    <name type="scientific">[Phormidium ambiguum] IAM M-71</name>
    <dbReference type="NCBI Taxonomy" id="454136"/>
    <lineage>
        <taxon>Bacteria</taxon>
        <taxon>Bacillati</taxon>
        <taxon>Cyanobacteriota</taxon>
        <taxon>Cyanophyceae</taxon>
        <taxon>Oscillatoriophycideae</taxon>
        <taxon>Aerosakkonematales</taxon>
        <taxon>Aerosakkonemataceae</taxon>
        <taxon>Floridanema</taxon>
    </lineage>
</organism>
<sequence length="459" mass="49285">MAVFRELQRLGKSLMLPIAVLPAAGLLLRLGAPDVLNIPVMTKAGGALFDNLAAIFAVGIAIGFAKDAAGAASLAGLVGYFIITTGTKAINSNINMGVLAGIIAGITAGLLYNRFYQIKLPDYLGFFGGKRFVPIVTGGVCFFLAVLFGYIWPPIQSLIQLIGNWIVQSGSLGAFVFGFLNRLLIPFGLHHILNSLAWFVFGTFNGAKGVVTGDLNRFFAGDRTAGTFMAGFYPIFMFGLPAACVAMAHSARPEKRRIIAGVMLGMALTSLLTGITEPVEFTFMFLAPVLYVIHAFLTGLSLALTDLLGIKHGFTFSAGAIDYLLNMGLSTNGWLIVPLGLVYGLVYYFLFHFFIKLLDLKTPGREVEGFVDNISLIKTTENSSLAQQYLEVLGGRDNIKTIDACITRLRLTLVNRDLVSDEQLKSLGAKGTIRAGSDGLQVVIGPMAESIAEEMKKIS</sequence>
<evidence type="ECO:0000256" key="6">
    <source>
        <dbReference type="ARBA" id="ARBA00022683"/>
    </source>
</evidence>
<dbReference type="GO" id="GO:0019866">
    <property type="term" value="C:organelle inner membrane"/>
    <property type="evidence" value="ECO:0007669"/>
    <property type="project" value="InterPro"/>
</dbReference>
<evidence type="ECO:0000256" key="9">
    <source>
        <dbReference type="ARBA" id="ARBA00022989"/>
    </source>
</evidence>
<keyword evidence="5" id="KW-0808">Transferase</keyword>
<dbReference type="PROSITE" id="PS51098">
    <property type="entry name" value="PTS_EIIB_TYPE_1"/>
    <property type="match status" value="1"/>
</dbReference>
<dbReference type="PANTHER" id="PTHR30009:SF4">
    <property type="entry name" value="PTS SYSTEM N-ACETYLGLUCOSAMINE-SPECIFIC EIICBA COMPONENT"/>
    <property type="match status" value="1"/>
</dbReference>
<evidence type="ECO:0000256" key="5">
    <source>
        <dbReference type="ARBA" id="ARBA00022679"/>
    </source>
</evidence>
<feature type="transmembrane region" description="Helical" evidence="12">
    <location>
        <begin position="335"/>
        <end position="355"/>
    </location>
</feature>
<feature type="transmembrane region" description="Helical" evidence="12">
    <location>
        <begin position="158"/>
        <end position="180"/>
    </location>
</feature>
<feature type="transmembrane region" description="Helical" evidence="12">
    <location>
        <begin position="96"/>
        <end position="112"/>
    </location>
</feature>
<dbReference type="SUPFAM" id="SSF55604">
    <property type="entry name" value="Glucose permease domain IIB"/>
    <property type="match status" value="1"/>
</dbReference>
<evidence type="ECO:0000256" key="4">
    <source>
        <dbReference type="ARBA" id="ARBA00022597"/>
    </source>
</evidence>
<dbReference type="InterPro" id="IPR003352">
    <property type="entry name" value="PTS_EIIC"/>
</dbReference>
<keyword evidence="10 12" id="KW-0472">Membrane</keyword>
<dbReference type="PROSITE" id="PS51103">
    <property type="entry name" value="PTS_EIIC_TYPE_1"/>
    <property type="match status" value="1"/>
</dbReference>
<dbReference type="Pfam" id="PF02378">
    <property type="entry name" value="PTS_EIIC"/>
    <property type="match status" value="1"/>
</dbReference>
<dbReference type="Pfam" id="PF00367">
    <property type="entry name" value="PTS_EIIB"/>
    <property type="match status" value="1"/>
</dbReference>
<dbReference type="CDD" id="cd00212">
    <property type="entry name" value="PTS_IIB_glc"/>
    <property type="match status" value="1"/>
</dbReference>
<reference evidence="15 16" key="1">
    <citation type="submission" date="2016-11" db="EMBL/GenBank/DDBJ databases">
        <title>Draft Genome Sequences of Nine Cyanobacterial Strains from Diverse Habitats.</title>
        <authorList>
            <person name="Zhu T."/>
            <person name="Hou S."/>
            <person name="Lu X."/>
            <person name="Hess W.R."/>
        </authorList>
    </citation>
    <scope>NUCLEOTIDE SEQUENCE [LARGE SCALE GENOMIC DNA]</scope>
    <source>
        <strain evidence="15 16">IAM M-71</strain>
    </source>
</reference>
<dbReference type="GO" id="GO:0016301">
    <property type="term" value="F:kinase activity"/>
    <property type="evidence" value="ECO:0007669"/>
    <property type="project" value="UniProtKB-KW"/>
</dbReference>
<feature type="domain" description="PTS EIIB type-1" evidence="13">
    <location>
        <begin position="383"/>
        <end position="459"/>
    </location>
</feature>
<comment type="subcellular location">
    <subcellularLocation>
        <location evidence="1">Cell membrane</location>
        <topology evidence="1">Multi-pass membrane protein</topology>
    </subcellularLocation>
</comment>
<keyword evidence="4 15" id="KW-0762">Sugar transport</keyword>
<gene>
    <name evidence="15" type="ORF">NIES2119_00965</name>
</gene>
<evidence type="ECO:0000259" key="14">
    <source>
        <dbReference type="PROSITE" id="PS51103"/>
    </source>
</evidence>
<dbReference type="EMBL" id="MRCE01000001">
    <property type="protein sequence ID" value="OKH40910.1"/>
    <property type="molecule type" value="Genomic_DNA"/>
</dbReference>